<feature type="transmembrane region" description="Helical" evidence="8">
    <location>
        <begin position="81"/>
        <end position="100"/>
    </location>
</feature>
<reference evidence="10" key="1">
    <citation type="submission" date="2023-01" db="EMBL/GenBank/DDBJ databases">
        <title>Draft genome sequence of Nocardiopsis sp. LSu2-4 isolated from halophytes.</title>
        <authorList>
            <person name="Duangmal K."/>
            <person name="Chantavorakit T."/>
        </authorList>
    </citation>
    <scope>NUCLEOTIDE SEQUENCE</scope>
    <source>
        <strain evidence="10">LSu2-4</strain>
    </source>
</reference>
<sequence length="380" mass="39925">MYVDDIRTAPDRGETAAGPDTAAGAGGAGPRPTPSTAWIDLARVAAMAAVVLIHAYSPLVTEVYTGQGSTSWWTSTALDAALRWCVPLFVMISGALLLGPRDEAAPDFYRKRWARIGVPLVVWTVAYLAWDMWRTGLTLSGAVEQAASGEPGIHLYFLYVIAGLYVFTPFLRTLAGAASRSALWWFTGAALAFGAADQALGLIDGVGGTTAVARFLPYVGYYVLGWLLFHGPTGTRPLRLGLTLLVTGSAAGAVGAGALAELAGEWGAGADYVFDFLSPAVIAASIGAFLVLREAGLRLASSDRWAAALVSRTARWAAAPSFGVYLVHVMVLFTLRDLFGMPAEGPWSVVAAAGYAVVVIAASLAVVEMIRRIPFARAVV</sequence>
<evidence type="ECO:0000256" key="6">
    <source>
        <dbReference type="ARBA" id="ARBA00023136"/>
    </source>
</evidence>
<comment type="similarity">
    <text evidence="2">Belongs to the acyltransferase 3 family.</text>
</comment>
<name>A0ABT4TTN4_9ACTN</name>
<evidence type="ECO:0000256" key="2">
    <source>
        <dbReference type="ARBA" id="ARBA00007400"/>
    </source>
</evidence>
<feature type="transmembrane region" description="Helical" evidence="8">
    <location>
        <begin position="112"/>
        <end position="133"/>
    </location>
</feature>
<keyword evidence="10" id="KW-0808">Transferase</keyword>
<evidence type="ECO:0000256" key="1">
    <source>
        <dbReference type="ARBA" id="ARBA00004651"/>
    </source>
</evidence>
<keyword evidence="11" id="KW-1185">Reference proteome</keyword>
<dbReference type="Proteomes" id="UP001165685">
    <property type="component" value="Unassembled WGS sequence"/>
</dbReference>
<dbReference type="PANTHER" id="PTHR40074:SF2">
    <property type="entry name" value="O-ACETYLTRANSFERASE WECH"/>
    <property type="match status" value="1"/>
</dbReference>
<feature type="transmembrane region" description="Helical" evidence="8">
    <location>
        <begin position="41"/>
        <end position="61"/>
    </location>
</feature>
<accession>A0ABT4TTN4</accession>
<dbReference type="PANTHER" id="PTHR40074">
    <property type="entry name" value="O-ACETYLTRANSFERASE WECH"/>
    <property type="match status" value="1"/>
</dbReference>
<evidence type="ECO:0000256" key="7">
    <source>
        <dbReference type="SAM" id="MobiDB-lite"/>
    </source>
</evidence>
<feature type="transmembrane region" description="Helical" evidence="8">
    <location>
        <begin position="209"/>
        <end position="229"/>
    </location>
</feature>
<feature type="transmembrane region" description="Helical" evidence="8">
    <location>
        <begin position="241"/>
        <end position="260"/>
    </location>
</feature>
<feature type="transmembrane region" description="Helical" evidence="8">
    <location>
        <begin position="347"/>
        <end position="367"/>
    </location>
</feature>
<comment type="subcellular location">
    <subcellularLocation>
        <location evidence="1">Cell membrane</location>
        <topology evidence="1">Multi-pass membrane protein</topology>
    </subcellularLocation>
</comment>
<dbReference type="Pfam" id="PF01757">
    <property type="entry name" value="Acyl_transf_3"/>
    <property type="match status" value="1"/>
</dbReference>
<keyword evidence="5 8" id="KW-1133">Transmembrane helix</keyword>
<proteinExistence type="inferred from homology"/>
<evidence type="ECO:0000256" key="4">
    <source>
        <dbReference type="ARBA" id="ARBA00022692"/>
    </source>
</evidence>
<keyword evidence="3" id="KW-1003">Cell membrane</keyword>
<keyword evidence="10" id="KW-0012">Acyltransferase</keyword>
<keyword evidence="4 8" id="KW-0812">Transmembrane</keyword>
<evidence type="ECO:0000256" key="3">
    <source>
        <dbReference type="ARBA" id="ARBA00022475"/>
    </source>
</evidence>
<keyword evidence="6 8" id="KW-0472">Membrane</keyword>
<evidence type="ECO:0000259" key="9">
    <source>
        <dbReference type="Pfam" id="PF01757"/>
    </source>
</evidence>
<comment type="caution">
    <text evidence="10">The sequence shown here is derived from an EMBL/GenBank/DDBJ whole genome shotgun (WGS) entry which is preliminary data.</text>
</comment>
<dbReference type="RefSeq" id="WP_270680423.1">
    <property type="nucleotide sequence ID" value="NZ_JAQFWP010000063.1"/>
</dbReference>
<feature type="compositionally biased region" description="Basic and acidic residues" evidence="7">
    <location>
        <begin position="1"/>
        <end position="14"/>
    </location>
</feature>
<gene>
    <name evidence="10" type="ORF">O4U47_25045</name>
</gene>
<feature type="transmembrane region" description="Helical" evidence="8">
    <location>
        <begin position="272"/>
        <end position="292"/>
    </location>
</feature>
<evidence type="ECO:0000256" key="5">
    <source>
        <dbReference type="ARBA" id="ARBA00022989"/>
    </source>
</evidence>
<feature type="transmembrane region" description="Helical" evidence="8">
    <location>
        <begin position="313"/>
        <end position="335"/>
    </location>
</feature>
<dbReference type="GO" id="GO:0016746">
    <property type="term" value="F:acyltransferase activity"/>
    <property type="evidence" value="ECO:0007669"/>
    <property type="project" value="UniProtKB-KW"/>
</dbReference>
<evidence type="ECO:0000313" key="11">
    <source>
        <dbReference type="Proteomes" id="UP001165685"/>
    </source>
</evidence>
<feature type="region of interest" description="Disordered" evidence="7">
    <location>
        <begin position="1"/>
        <end position="31"/>
    </location>
</feature>
<dbReference type="InterPro" id="IPR002656">
    <property type="entry name" value="Acyl_transf_3_dom"/>
</dbReference>
<evidence type="ECO:0000256" key="8">
    <source>
        <dbReference type="SAM" id="Phobius"/>
    </source>
</evidence>
<feature type="transmembrane region" description="Helical" evidence="8">
    <location>
        <begin position="183"/>
        <end position="203"/>
    </location>
</feature>
<organism evidence="10 11">
    <name type="scientific">Nocardiopsis suaedae</name>
    <dbReference type="NCBI Taxonomy" id="3018444"/>
    <lineage>
        <taxon>Bacteria</taxon>
        <taxon>Bacillati</taxon>
        <taxon>Actinomycetota</taxon>
        <taxon>Actinomycetes</taxon>
        <taxon>Streptosporangiales</taxon>
        <taxon>Nocardiopsidaceae</taxon>
        <taxon>Nocardiopsis</taxon>
    </lineage>
</organism>
<feature type="transmembrane region" description="Helical" evidence="8">
    <location>
        <begin position="153"/>
        <end position="171"/>
    </location>
</feature>
<protein>
    <submittedName>
        <fullName evidence="10">Acyltransferase family protein</fullName>
    </submittedName>
</protein>
<feature type="domain" description="Acyltransferase 3" evidence="9">
    <location>
        <begin position="37"/>
        <end position="362"/>
    </location>
</feature>
<evidence type="ECO:0000313" key="10">
    <source>
        <dbReference type="EMBL" id="MDA2807801.1"/>
    </source>
</evidence>
<dbReference type="EMBL" id="JAQFWP010000063">
    <property type="protein sequence ID" value="MDA2807801.1"/>
    <property type="molecule type" value="Genomic_DNA"/>
</dbReference>